<evidence type="ECO:0000313" key="5">
    <source>
        <dbReference type="Proteomes" id="UP000177797"/>
    </source>
</evidence>
<keyword evidence="2 3" id="KW-0143">Chaperone</keyword>
<gene>
    <name evidence="4" type="ORF">A2938_00460</name>
</gene>
<dbReference type="PANTHER" id="PTHR10772:SF58">
    <property type="entry name" value="CO-CHAPERONIN GROES"/>
    <property type="match status" value="1"/>
</dbReference>
<dbReference type="SUPFAM" id="SSF50129">
    <property type="entry name" value="GroES-like"/>
    <property type="match status" value="1"/>
</dbReference>
<dbReference type="PRINTS" id="PR00297">
    <property type="entry name" value="CHAPERONIN10"/>
</dbReference>
<comment type="caution">
    <text evidence="4">The sequence shown here is derived from an EMBL/GenBank/DDBJ whole genome shotgun (WGS) entry which is preliminary data.</text>
</comment>
<evidence type="ECO:0000313" key="4">
    <source>
        <dbReference type="EMBL" id="OHA34866.1"/>
    </source>
</evidence>
<dbReference type="GO" id="GO:0046872">
    <property type="term" value="F:metal ion binding"/>
    <property type="evidence" value="ECO:0007669"/>
    <property type="project" value="TreeGrafter"/>
</dbReference>
<comment type="function">
    <text evidence="3">Together with the chaperonin GroEL, plays an essential role in assisting protein folding. The GroEL-GroES system forms a nano-cage that allows encapsulation of the non-native substrate proteins and provides a physical environment optimized to promote and accelerate protein folding. GroES binds to the apical surface of the GroEL ring, thereby capping the opening of the GroEL channel.</text>
</comment>
<accession>A0A1G2NFM9</accession>
<dbReference type="InterPro" id="IPR011032">
    <property type="entry name" value="GroES-like_sf"/>
</dbReference>
<dbReference type="PANTHER" id="PTHR10772">
    <property type="entry name" value="10 KDA HEAT SHOCK PROTEIN"/>
    <property type="match status" value="1"/>
</dbReference>
<name>A0A1G2NFM9_9BACT</name>
<evidence type="ECO:0000256" key="2">
    <source>
        <dbReference type="ARBA" id="ARBA00023186"/>
    </source>
</evidence>
<reference evidence="4 5" key="1">
    <citation type="journal article" date="2016" name="Nat. Commun.">
        <title>Thousands of microbial genomes shed light on interconnected biogeochemical processes in an aquifer system.</title>
        <authorList>
            <person name="Anantharaman K."/>
            <person name="Brown C.T."/>
            <person name="Hug L.A."/>
            <person name="Sharon I."/>
            <person name="Castelle C.J."/>
            <person name="Probst A.J."/>
            <person name="Thomas B.C."/>
            <person name="Singh A."/>
            <person name="Wilkins M.J."/>
            <person name="Karaoz U."/>
            <person name="Brodie E.L."/>
            <person name="Williams K.H."/>
            <person name="Hubbard S.S."/>
            <person name="Banfield J.F."/>
        </authorList>
    </citation>
    <scope>NUCLEOTIDE SEQUENCE [LARGE SCALE GENOMIC DNA]</scope>
</reference>
<dbReference type="Gene3D" id="2.30.33.40">
    <property type="entry name" value="GroES chaperonin"/>
    <property type="match status" value="1"/>
</dbReference>
<evidence type="ECO:0000256" key="1">
    <source>
        <dbReference type="ARBA" id="ARBA00006975"/>
    </source>
</evidence>
<sequence length="106" mass="11491">MVKSKTQIATPKIFPLGDRALIKVQKSEGESERDSGIIIPATVKEDRGAKRGTVVAVGDGRYEDGKIIPVRVKAGDEVLFQWGDEITVDGIEYHIVGESSILAVIK</sequence>
<dbReference type="GO" id="GO:0044183">
    <property type="term" value="F:protein folding chaperone"/>
    <property type="evidence" value="ECO:0007669"/>
    <property type="project" value="InterPro"/>
</dbReference>
<dbReference type="GO" id="GO:0051082">
    <property type="term" value="F:unfolded protein binding"/>
    <property type="evidence" value="ECO:0007669"/>
    <property type="project" value="TreeGrafter"/>
</dbReference>
<dbReference type="InterPro" id="IPR020818">
    <property type="entry name" value="Chaperonin_GroES"/>
</dbReference>
<dbReference type="GO" id="GO:0051087">
    <property type="term" value="F:protein-folding chaperone binding"/>
    <property type="evidence" value="ECO:0007669"/>
    <property type="project" value="TreeGrafter"/>
</dbReference>
<protein>
    <recommendedName>
        <fullName evidence="3">10 kDa chaperonin</fullName>
    </recommendedName>
</protein>
<evidence type="ECO:0000256" key="3">
    <source>
        <dbReference type="RuleBase" id="RU000535"/>
    </source>
</evidence>
<dbReference type="GO" id="GO:0005524">
    <property type="term" value="F:ATP binding"/>
    <property type="evidence" value="ECO:0007669"/>
    <property type="project" value="InterPro"/>
</dbReference>
<comment type="subunit">
    <text evidence="3">Heptamer of 7 subunits arranged in a ring.</text>
</comment>
<proteinExistence type="inferred from homology"/>
<comment type="similarity">
    <text evidence="1 3">Belongs to the GroES chaperonin family.</text>
</comment>
<dbReference type="InterPro" id="IPR037124">
    <property type="entry name" value="Chaperonin_GroES_sf"/>
</dbReference>
<dbReference type="CDD" id="cd00320">
    <property type="entry name" value="cpn10"/>
    <property type="match status" value="1"/>
</dbReference>
<dbReference type="FunFam" id="2.30.33.40:FF:000001">
    <property type="entry name" value="10 kDa chaperonin"/>
    <property type="match status" value="1"/>
</dbReference>
<dbReference type="Pfam" id="PF00166">
    <property type="entry name" value="Cpn10"/>
    <property type="match status" value="1"/>
</dbReference>
<dbReference type="EMBL" id="MHSA01000005">
    <property type="protein sequence ID" value="OHA34866.1"/>
    <property type="molecule type" value="Genomic_DNA"/>
</dbReference>
<dbReference type="Proteomes" id="UP000177797">
    <property type="component" value="Unassembled WGS sequence"/>
</dbReference>
<dbReference type="AlphaFoldDB" id="A0A1G2NFM9"/>
<organism evidence="4 5">
    <name type="scientific">Candidatus Taylorbacteria bacterium RIFCSPLOWO2_01_FULL_48_100</name>
    <dbReference type="NCBI Taxonomy" id="1802322"/>
    <lineage>
        <taxon>Bacteria</taxon>
        <taxon>Candidatus Tayloriibacteriota</taxon>
    </lineage>
</organism>
<dbReference type="SMART" id="SM00883">
    <property type="entry name" value="Cpn10"/>
    <property type="match status" value="1"/>
</dbReference>